<dbReference type="GO" id="GO:0000428">
    <property type="term" value="C:DNA-directed RNA polymerase complex"/>
    <property type="evidence" value="ECO:0007669"/>
    <property type="project" value="UniProtKB-KW"/>
</dbReference>
<dbReference type="GO" id="GO:0003899">
    <property type="term" value="F:DNA-directed RNA polymerase activity"/>
    <property type="evidence" value="ECO:0007669"/>
    <property type="project" value="InterPro"/>
</dbReference>
<dbReference type="EMBL" id="BRXY01000114">
    <property type="protein sequence ID" value="GMH66997.1"/>
    <property type="molecule type" value="Genomic_DNA"/>
</dbReference>
<evidence type="ECO:0000313" key="14">
    <source>
        <dbReference type="EMBL" id="GMH66997.1"/>
    </source>
</evidence>
<evidence type="ECO:0000256" key="1">
    <source>
        <dbReference type="ARBA" id="ARBA00022478"/>
    </source>
</evidence>
<evidence type="ECO:0000256" key="10">
    <source>
        <dbReference type="SAM" id="Coils"/>
    </source>
</evidence>
<dbReference type="InterPro" id="IPR034151">
    <property type="entry name" value="TOPRIM_DnaG_bac"/>
</dbReference>
<feature type="domain" description="Zinc finger CHC2-type" evidence="12">
    <location>
        <begin position="1"/>
        <end position="62"/>
    </location>
</feature>
<dbReference type="InterPro" id="IPR050219">
    <property type="entry name" value="DnaG_primase"/>
</dbReference>
<feature type="coiled-coil region" evidence="10">
    <location>
        <begin position="881"/>
        <end position="915"/>
    </location>
</feature>
<dbReference type="Pfam" id="PF08275">
    <property type="entry name" value="DNAG_N"/>
    <property type="match status" value="1"/>
</dbReference>
<keyword evidence="2" id="KW-0639">Primosome</keyword>
<keyword evidence="4" id="KW-0548">Nucleotidyltransferase</keyword>
<dbReference type="InterPro" id="IPR037068">
    <property type="entry name" value="DNA_primase_core_N_sf"/>
</dbReference>
<evidence type="ECO:0000256" key="7">
    <source>
        <dbReference type="ARBA" id="ARBA00022771"/>
    </source>
</evidence>
<dbReference type="Pfam" id="PF01807">
    <property type="entry name" value="Zn_ribbon_DnaG"/>
    <property type="match status" value="1"/>
</dbReference>
<organism evidence="14 15">
    <name type="scientific">Triparma strigata</name>
    <dbReference type="NCBI Taxonomy" id="1606541"/>
    <lineage>
        <taxon>Eukaryota</taxon>
        <taxon>Sar</taxon>
        <taxon>Stramenopiles</taxon>
        <taxon>Ochrophyta</taxon>
        <taxon>Bolidophyceae</taxon>
        <taxon>Parmales</taxon>
        <taxon>Triparmaceae</taxon>
        <taxon>Triparma</taxon>
    </lineage>
</organism>
<dbReference type="Gene3D" id="3.40.1360.10">
    <property type="match status" value="1"/>
</dbReference>
<keyword evidence="15" id="KW-1185">Reference proteome</keyword>
<protein>
    <recommendedName>
        <fullName evidence="16">DNA primase</fullName>
    </recommendedName>
</protein>
<dbReference type="GO" id="GO:0008270">
    <property type="term" value="F:zinc ion binding"/>
    <property type="evidence" value="ECO:0007669"/>
    <property type="project" value="UniProtKB-KW"/>
</dbReference>
<keyword evidence="6" id="KW-0479">Metal-binding</keyword>
<dbReference type="SUPFAM" id="SSF57783">
    <property type="entry name" value="Zinc beta-ribbon"/>
    <property type="match status" value="1"/>
</dbReference>
<feature type="domain" description="Toprim" evidence="13">
    <location>
        <begin position="262"/>
        <end position="334"/>
    </location>
</feature>
<keyword evidence="10" id="KW-0175">Coiled coil</keyword>
<accession>A0A9W7ACP4</accession>
<dbReference type="GO" id="GO:0006269">
    <property type="term" value="P:DNA replication, synthesis of primer"/>
    <property type="evidence" value="ECO:0007669"/>
    <property type="project" value="UniProtKB-KW"/>
</dbReference>
<evidence type="ECO:0000256" key="5">
    <source>
        <dbReference type="ARBA" id="ARBA00022705"/>
    </source>
</evidence>
<sequence length="1029" mass="116240">MAVCPFHDDNKPSMHFSDSKRIFKCFACGTGGDIVQFVRLWKSQIEGDGEDVGFRTALLEVGKTFADIDVTSLSTKNRNAKKSNPPPPPSHPKTKHYHAILAAAHAFFVKTLLSPTAGSSRLYLQSRNLTPQLTRTYGLGCSPPPGTDCVDYVKKSVANVTDDDLCTLGVAVRKSGGLNVETGVETWHVKDKFVNRLIIPITSSDSTVIGFSGRLLPSSSPPNPNFTPPKYLNSPSSPVFQKSSILFSLPVAHSLLKTNRQDPVFVVEGYMDSISLTRLGLPSVAIMGSSITPQQFNLLKSSFSRQRIILSLDFDCAGQEGTRKFLTHNFKDIYDNMNDKITVMYLSEFKDPGEYLDTLKGDDLKPEVLSHVDGHSSNWLNWLLRYNVKNTTLDTLSESISGLSNLISMLPGGRRTEFIMKASELVNEEIGGETNIRVRLEEDLFNEIRRIEANERRFGGEDEMKRVYSGGGEEESSMKPYTPNIKGVVKDDRIFNVTNFDDKKSDRKPSEKYSQTRYTTYDQPRRNFNDIEKVGVEFSQRTDQDWLGPSRTLGEKKFFKPVYGGNLGTNMQKFNPEYETLEEEAEKKLLRLLILFPSSRSAMRAALSANYKSAKPLITFGREDRRWLFDILTGHKCEGLPVEIDEGGSVEQVREYLMGALKVEGRGEEWFQDIERRSVAVSPTGGSNVTDFIEVVFLEEEEEEEEEEEDDEEEEPPVAAELIQTAQEVDDGQPDFYADFGGYSDSDLDSQSDFNYADLDNSDSDSDDDMEVDDAFEVSLRPEVVEDDFWNVETEKEDIVKLNGTLDELFVPKGYNDVEGTKIEEEMTRRSSELAVQESLAFLLKTNAFRHRDKMLDMYGKAVEHHDSTLKKIKTASNEDVQELMLELQDSEVDVERISEKVERAVRVAKELDESCDRIGTRVLDFASWGGREFQTNHGAIEELDKEIDSFTKAQLGMNEEEYLDRQYARFSMQNGGGEGRRENDEVKVQRSESAQTNKKEVFWVKDDVTGSVRRKNETIVNPGDGEWE</sequence>
<dbReference type="SMART" id="SM00400">
    <property type="entry name" value="ZnF_CHCC"/>
    <property type="match status" value="1"/>
</dbReference>
<evidence type="ECO:0000256" key="3">
    <source>
        <dbReference type="ARBA" id="ARBA00022679"/>
    </source>
</evidence>
<feature type="region of interest" description="Disordered" evidence="11">
    <location>
        <begin position="75"/>
        <end position="94"/>
    </location>
</feature>
<keyword evidence="7" id="KW-0863">Zinc-finger</keyword>
<dbReference type="PANTHER" id="PTHR30313">
    <property type="entry name" value="DNA PRIMASE"/>
    <property type="match status" value="1"/>
</dbReference>
<dbReference type="InterPro" id="IPR006171">
    <property type="entry name" value="TOPRIM_dom"/>
</dbReference>
<evidence type="ECO:0000256" key="6">
    <source>
        <dbReference type="ARBA" id="ARBA00022723"/>
    </source>
</evidence>
<evidence type="ECO:0000256" key="4">
    <source>
        <dbReference type="ARBA" id="ARBA00022695"/>
    </source>
</evidence>
<dbReference type="InterPro" id="IPR002694">
    <property type="entry name" value="Znf_CHC2"/>
</dbReference>
<dbReference type="InterPro" id="IPR013264">
    <property type="entry name" value="DNAG_N"/>
</dbReference>
<dbReference type="Gene3D" id="3.90.980.10">
    <property type="entry name" value="DNA primase, catalytic core, N-terminal domain"/>
    <property type="match status" value="1"/>
</dbReference>
<dbReference type="SMART" id="SM00493">
    <property type="entry name" value="TOPRIM"/>
    <property type="match status" value="1"/>
</dbReference>
<evidence type="ECO:0000256" key="8">
    <source>
        <dbReference type="ARBA" id="ARBA00022833"/>
    </source>
</evidence>
<gene>
    <name evidence="14" type="ORF">TrST_g510</name>
</gene>
<keyword evidence="3" id="KW-0808">Transferase</keyword>
<dbReference type="Pfam" id="PF13155">
    <property type="entry name" value="Toprim_2"/>
    <property type="match status" value="1"/>
</dbReference>
<keyword evidence="9" id="KW-0804">Transcription</keyword>
<keyword evidence="5" id="KW-0235">DNA replication</keyword>
<feature type="region of interest" description="Disordered" evidence="11">
    <location>
        <begin position="749"/>
        <end position="770"/>
    </location>
</feature>
<dbReference type="Proteomes" id="UP001165085">
    <property type="component" value="Unassembled WGS sequence"/>
</dbReference>
<comment type="caution">
    <text evidence="14">The sequence shown here is derived from an EMBL/GenBank/DDBJ whole genome shotgun (WGS) entry which is preliminary data.</text>
</comment>
<dbReference type="Gene3D" id="3.90.580.10">
    <property type="entry name" value="Zinc finger, CHC2-type domain"/>
    <property type="match status" value="1"/>
</dbReference>
<evidence type="ECO:0000256" key="9">
    <source>
        <dbReference type="ARBA" id="ARBA00023163"/>
    </source>
</evidence>
<reference evidence="15" key="1">
    <citation type="journal article" date="2023" name="Commun. Biol.">
        <title>Genome analysis of Parmales, the sister group of diatoms, reveals the evolutionary specialization of diatoms from phago-mixotrophs to photoautotrophs.</title>
        <authorList>
            <person name="Ban H."/>
            <person name="Sato S."/>
            <person name="Yoshikawa S."/>
            <person name="Yamada K."/>
            <person name="Nakamura Y."/>
            <person name="Ichinomiya M."/>
            <person name="Sato N."/>
            <person name="Blanc-Mathieu R."/>
            <person name="Endo H."/>
            <person name="Kuwata A."/>
            <person name="Ogata H."/>
        </authorList>
    </citation>
    <scope>NUCLEOTIDE SEQUENCE [LARGE SCALE GENOMIC DNA]</scope>
    <source>
        <strain evidence="15">NIES 3701</strain>
    </source>
</reference>
<dbReference type="InterPro" id="IPR036977">
    <property type="entry name" value="DNA_primase_Znf_CHC2"/>
</dbReference>
<feature type="compositionally biased region" description="Basic and acidic residues" evidence="11">
    <location>
        <begin position="979"/>
        <end position="991"/>
    </location>
</feature>
<keyword evidence="8" id="KW-0862">Zinc</keyword>
<dbReference type="CDD" id="cd03364">
    <property type="entry name" value="TOPRIM_DnaG_primases"/>
    <property type="match status" value="1"/>
</dbReference>
<dbReference type="SUPFAM" id="SSF56731">
    <property type="entry name" value="DNA primase core"/>
    <property type="match status" value="1"/>
</dbReference>
<evidence type="ECO:0000256" key="11">
    <source>
        <dbReference type="SAM" id="MobiDB-lite"/>
    </source>
</evidence>
<dbReference type="AlphaFoldDB" id="A0A9W7ACP4"/>
<feature type="compositionally biased region" description="Acidic residues" evidence="11">
    <location>
        <begin position="760"/>
        <end position="770"/>
    </location>
</feature>
<evidence type="ECO:0000313" key="15">
    <source>
        <dbReference type="Proteomes" id="UP001165085"/>
    </source>
</evidence>
<keyword evidence="1" id="KW-0240">DNA-directed RNA polymerase</keyword>
<name>A0A9W7ACP4_9STRA</name>
<dbReference type="GO" id="GO:0003677">
    <property type="term" value="F:DNA binding"/>
    <property type="evidence" value="ECO:0007669"/>
    <property type="project" value="InterPro"/>
</dbReference>
<feature type="region of interest" description="Disordered" evidence="11">
    <location>
        <begin position="974"/>
        <end position="996"/>
    </location>
</feature>
<proteinExistence type="predicted"/>
<evidence type="ECO:0008006" key="16">
    <source>
        <dbReference type="Google" id="ProtNLM"/>
    </source>
</evidence>
<dbReference type="PANTHER" id="PTHR30313:SF2">
    <property type="entry name" value="DNA PRIMASE"/>
    <property type="match status" value="1"/>
</dbReference>
<dbReference type="OrthoDB" id="10047023at2759"/>
<dbReference type="GO" id="GO:0005737">
    <property type="term" value="C:cytoplasm"/>
    <property type="evidence" value="ECO:0007669"/>
    <property type="project" value="TreeGrafter"/>
</dbReference>
<evidence type="ECO:0000256" key="2">
    <source>
        <dbReference type="ARBA" id="ARBA00022515"/>
    </source>
</evidence>
<evidence type="ECO:0000259" key="12">
    <source>
        <dbReference type="SMART" id="SM00400"/>
    </source>
</evidence>
<evidence type="ECO:0000259" key="13">
    <source>
        <dbReference type="SMART" id="SM00493"/>
    </source>
</evidence>